<keyword evidence="3" id="KW-1185">Reference proteome</keyword>
<dbReference type="Pfam" id="PF11151">
    <property type="entry name" value="DUF2929"/>
    <property type="match status" value="1"/>
</dbReference>
<dbReference type="Proteomes" id="UP000276443">
    <property type="component" value="Unassembled WGS sequence"/>
</dbReference>
<accession>A0A3N5B370</accession>
<dbReference type="RefSeq" id="WP_124222238.1">
    <property type="nucleotide sequence ID" value="NZ_RKRF01000010.1"/>
</dbReference>
<dbReference type="OrthoDB" id="2440739at2"/>
<feature type="transmembrane region" description="Helical" evidence="1">
    <location>
        <begin position="32"/>
        <end position="53"/>
    </location>
</feature>
<dbReference type="InterPro" id="IPR021324">
    <property type="entry name" value="DUF2929"/>
</dbReference>
<dbReference type="EMBL" id="RKRF01000010">
    <property type="protein sequence ID" value="RPF52096.1"/>
    <property type="molecule type" value="Genomic_DNA"/>
</dbReference>
<dbReference type="AlphaFoldDB" id="A0A3N5B370"/>
<evidence type="ECO:0000256" key="1">
    <source>
        <dbReference type="SAM" id="Phobius"/>
    </source>
</evidence>
<reference evidence="2 3" key="1">
    <citation type="submission" date="2018-11" db="EMBL/GenBank/DDBJ databases">
        <title>Genomic Encyclopedia of Type Strains, Phase IV (KMG-IV): sequencing the most valuable type-strain genomes for metagenomic binning, comparative biology and taxonomic classification.</title>
        <authorList>
            <person name="Goeker M."/>
        </authorList>
    </citation>
    <scope>NUCLEOTIDE SEQUENCE [LARGE SCALE GENOMIC DNA]</scope>
    <source>
        <strain evidence="2 3">DSM 18090</strain>
    </source>
</reference>
<organism evidence="2 3">
    <name type="scientific">Aquisalibacillus elongatus</name>
    <dbReference type="NCBI Taxonomy" id="485577"/>
    <lineage>
        <taxon>Bacteria</taxon>
        <taxon>Bacillati</taxon>
        <taxon>Bacillota</taxon>
        <taxon>Bacilli</taxon>
        <taxon>Bacillales</taxon>
        <taxon>Bacillaceae</taxon>
        <taxon>Aquisalibacillus</taxon>
    </lineage>
</organism>
<keyword evidence="1" id="KW-1133">Transmembrane helix</keyword>
<proteinExistence type="predicted"/>
<keyword evidence="1" id="KW-0812">Transmembrane</keyword>
<sequence>MRLIWTVIWSFLLSLMVVYVLASMTGDEFSLSFAGILTAIFTIVAVVLGEGVIKDDASN</sequence>
<comment type="caution">
    <text evidence="2">The sequence shown here is derived from an EMBL/GenBank/DDBJ whole genome shotgun (WGS) entry which is preliminary data.</text>
</comment>
<protein>
    <submittedName>
        <fullName evidence="2">DUF2929 family protein</fullName>
    </submittedName>
</protein>
<evidence type="ECO:0000313" key="3">
    <source>
        <dbReference type="Proteomes" id="UP000276443"/>
    </source>
</evidence>
<keyword evidence="1" id="KW-0472">Membrane</keyword>
<gene>
    <name evidence="2" type="ORF">EDC24_2086</name>
</gene>
<name>A0A3N5B370_9BACI</name>
<evidence type="ECO:0000313" key="2">
    <source>
        <dbReference type="EMBL" id="RPF52096.1"/>
    </source>
</evidence>